<proteinExistence type="predicted"/>
<organism evidence="2 3">
    <name type="scientific">Glaciimonas immobilis</name>
    <dbReference type="NCBI Taxonomy" id="728004"/>
    <lineage>
        <taxon>Bacteria</taxon>
        <taxon>Pseudomonadati</taxon>
        <taxon>Pseudomonadota</taxon>
        <taxon>Betaproteobacteria</taxon>
        <taxon>Burkholderiales</taxon>
        <taxon>Oxalobacteraceae</taxon>
        <taxon>Glaciimonas</taxon>
    </lineage>
</organism>
<name>A0A840RMS0_9BURK</name>
<evidence type="ECO:0000313" key="2">
    <source>
        <dbReference type="EMBL" id="MBB5198296.1"/>
    </source>
</evidence>
<keyword evidence="3" id="KW-1185">Reference proteome</keyword>
<dbReference type="Proteomes" id="UP000571084">
    <property type="component" value="Unassembled WGS sequence"/>
</dbReference>
<dbReference type="RefSeq" id="WP_168052207.1">
    <property type="nucleotide sequence ID" value="NZ_JAAOZT010000002.1"/>
</dbReference>
<dbReference type="AlphaFoldDB" id="A0A840RMS0"/>
<feature type="region of interest" description="Disordered" evidence="1">
    <location>
        <begin position="31"/>
        <end position="103"/>
    </location>
</feature>
<feature type="compositionally biased region" description="Basic and acidic residues" evidence="1">
    <location>
        <begin position="46"/>
        <end position="65"/>
    </location>
</feature>
<accession>A0A840RMS0</accession>
<evidence type="ECO:0000313" key="3">
    <source>
        <dbReference type="Proteomes" id="UP000571084"/>
    </source>
</evidence>
<gene>
    <name evidence="2" type="ORF">HNR39_000106</name>
</gene>
<comment type="caution">
    <text evidence="2">The sequence shown here is derived from an EMBL/GenBank/DDBJ whole genome shotgun (WGS) entry which is preliminary data.</text>
</comment>
<sequence>MRIRTRDGVISDVNVIEKLLRNHANAHMSPVLASSPLQVKHTPRQSKVEPLELPKKRQQHADPKEASGNSVKNKKKIQSQERFSAAGKTPANKRNNWGKQGEEQADNLVKPIFDKKIESAVRWAKKNALIRSNIQKAKNNVTRQYIDDLARFPHLSLKVALPKEPPIPIAPIWIMTSKKRKSKSKFVVKNQEAHYRLQTQKVRTPIRLEIQPAQIEAPKIAASNLSRIVLAKIPEKTISSKTVTVGCKCLGTNENCNWCGGAGYY</sequence>
<evidence type="ECO:0000256" key="1">
    <source>
        <dbReference type="SAM" id="MobiDB-lite"/>
    </source>
</evidence>
<dbReference type="EMBL" id="JACHHQ010000001">
    <property type="protein sequence ID" value="MBB5198296.1"/>
    <property type="molecule type" value="Genomic_DNA"/>
</dbReference>
<protein>
    <submittedName>
        <fullName evidence="2">Uncharacterized protein</fullName>
    </submittedName>
</protein>
<reference evidence="2 3" key="1">
    <citation type="submission" date="2020-08" db="EMBL/GenBank/DDBJ databases">
        <title>Genomic Encyclopedia of Type Strains, Phase IV (KMG-IV): sequencing the most valuable type-strain genomes for metagenomic binning, comparative biology and taxonomic classification.</title>
        <authorList>
            <person name="Goeker M."/>
        </authorList>
    </citation>
    <scope>NUCLEOTIDE SEQUENCE [LARGE SCALE GENOMIC DNA]</scope>
    <source>
        <strain evidence="2 3">DSM 23240</strain>
    </source>
</reference>